<comment type="subcellular location">
    <subcellularLocation>
        <location evidence="1">Nucleus</location>
    </subcellularLocation>
</comment>
<dbReference type="SUPFAM" id="SSF101936">
    <property type="entry name" value="DNA-binding pseudobarrel domain"/>
    <property type="match status" value="4"/>
</dbReference>
<feature type="region of interest" description="Disordered" evidence="6">
    <location>
        <begin position="149"/>
        <end position="196"/>
    </location>
</feature>
<feature type="domain" description="TF-B3" evidence="7">
    <location>
        <begin position="467"/>
        <end position="546"/>
    </location>
</feature>
<dbReference type="PROSITE" id="PS50863">
    <property type="entry name" value="B3"/>
    <property type="match status" value="3"/>
</dbReference>
<feature type="domain" description="TF-B3" evidence="7">
    <location>
        <begin position="309"/>
        <end position="389"/>
    </location>
</feature>
<reference evidence="8 9" key="1">
    <citation type="submission" date="2024-11" db="EMBL/GenBank/DDBJ databases">
        <title>A near-complete genome assembly of Cinchona calisaya.</title>
        <authorList>
            <person name="Lian D.C."/>
            <person name="Zhao X.W."/>
            <person name="Wei L."/>
        </authorList>
    </citation>
    <scope>NUCLEOTIDE SEQUENCE [LARGE SCALE GENOMIC DNA]</scope>
    <source>
        <tissue evidence="8">Nenye</tissue>
    </source>
</reference>
<dbReference type="Proteomes" id="UP001630127">
    <property type="component" value="Unassembled WGS sequence"/>
</dbReference>
<dbReference type="InterPro" id="IPR050655">
    <property type="entry name" value="Plant_B3_domain"/>
</dbReference>
<dbReference type="AlphaFoldDB" id="A0ABD3A1X9"/>
<feature type="compositionally biased region" description="Basic and acidic residues" evidence="6">
    <location>
        <begin position="158"/>
        <end position="184"/>
    </location>
</feature>
<evidence type="ECO:0000259" key="7">
    <source>
        <dbReference type="PROSITE" id="PS50863"/>
    </source>
</evidence>
<feature type="compositionally biased region" description="Basic residues" evidence="6">
    <location>
        <begin position="423"/>
        <end position="438"/>
    </location>
</feature>
<evidence type="ECO:0000256" key="2">
    <source>
        <dbReference type="ARBA" id="ARBA00023015"/>
    </source>
</evidence>
<dbReference type="CDD" id="cd10017">
    <property type="entry name" value="B3_DNA"/>
    <property type="match status" value="3"/>
</dbReference>
<evidence type="ECO:0000256" key="5">
    <source>
        <dbReference type="ARBA" id="ARBA00023242"/>
    </source>
</evidence>
<protein>
    <recommendedName>
        <fullName evidence="7">TF-B3 domain-containing protein</fullName>
    </recommendedName>
</protein>
<dbReference type="PANTHER" id="PTHR31920">
    <property type="entry name" value="B3 DOMAIN-CONTAINING"/>
    <property type="match status" value="1"/>
</dbReference>
<name>A0ABD3A1X9_9GENT</name>
<dbReference type="InterPro" id="IPR003340">
    <property type="entry name" value="B3_DNA-bd"/>
</dbReference>
<feature type="region of interest" description="Disordered" evidence="6">
    <location>
        <begin position="418"/>
        <end position="455"/>
    </location>
</feature>
<dbReference type="GO" id="GO:0005634">
    <property type="term" value="C:nucleus"/>
    <property type="evidence" value="ECO:0007669"/>
    <property type="project" value="UniProtKB-SubCell"/>
</dbReference>
<dbReference type="Pfam" id="PF02362">
    <property type="entry name" value="B3"/>
    <property type="match status" value="4"/>
</dbReference>
<dbReference type="PANTHER" id="PTHR31920:SF108">
    <property type="entry name" value="B3 DOMAIN-CONTAINING TRANSCRIPTION FACTOR VRN1-LIKE"/>
    <property type="match status" value="1"/>
</dbReference>
<dbReference type="InterPro" id="IPR015300">
    <property type="entry name" value="DNA-bd_pseudobarrel_sf"/>
</dbReference>
<evidence type="ECO:0000256" key="4">
    <source>
        <dbReference type="ARBA" id="ARBA00023163"/>
    </source>
</evidence>
<evidence type="ECO:0000256" key="1">
    <source>
        <dbReference type="ARBA" id="ARBA00004123"/>
    </source>
</evidence>
<proteinExistence type="predicted"/>
<keyword evidence="5" id="KW-0539">Nucleus</keyword>
<dbReference type="EMBL" id="JBJUIK010000006">
    <property type="protein sequence ID" value="KAL3525740.1"/>
    <property type="molecule type" value="Genomic_DNA"/>
</dbReference>
<evidence type="ECO:0000256" key="3">
    <source>
        <dbReference type="ARBA" id="ARBA00023125"/>
    </source>
</evidence>
<evidence type="ECO:0000256" key="6">
    <source>
        <dbReference type="SAM" id="MobiDB-lite"/>
    </source>
</evidence>
<gene>
    <name evidence="8" type="ORF">ACH5RR_014112</name>
</gene>
<dbReference type="SMART" id="SM01019">
    <property type="entry name" value="B3"/>
    <property type="match status" value="4"/>
</dbReference>
<evidence type="ECO:0000313" key="9">
    <source>
        <dbReference type="Proteomes" id="UP001630127"/>
    </source>
</evidence>
<evidence type="ECO:0000313" key="8">
    <source>
        <dbReference type="EMBL" id="KAL3525740.1"/>
    </source>
</evidence>
<feature type="region of interest" description="Disordered" evidence="6">
    <location>
        <begin position="589"/>
        <end position="616"/>
    </location>
</feature>
<organism evidence="8 9">
    <name type="scientific">Cinchona calisaya</name>
    <dbReference type="NCBI Taxonomy" id="153742"/>
    <lineage>
        <taxon>Eukaryota</taxon>
        <taxon>Viridiplantae</taxon>
        <taxon>Streptophyta</taxon>
        <taxon>Embryophyta</taxon>
        <taxon>Tracheophyta</taxon>
        <taxon>Spermatophyta</taxon>
        <taxon>Magnoliopsida</taxon>
        <taxon>eudicotyledons</taxon>
        <taxon>Gunneridae</taxon>
        <taxon>Pentapetalae</taxon>
        <taxon>asterids</taxon>
        <taxon>lamiids</taxon>
        <taxon>Gentianales</taxon>
        <taxon>Rubiaceae</taxon>
        <taxon>Cinchonoideae</taxon>
        <taxon>Cinchoneae</taxon>
        <taxon>Cinchona</taxon>
    </lineage>
</organism>
<feature type="domain" description="TF-B3" evidence="7">
    <location>
        <begin position="9"/>
        <end position="102"/>
    </location>
</feature>
<comment type="caution">
    <text evidence="8">The sequence shown here is derived from an EMBL/GenBank/DDBJ whole genome shotgun (WGS) entry which is preliminary data.</text>
</comment>
<keyword evidence="9" id="KW-1185">Reference proteome</keyword>
<keyword evidence="4" id="KW-0804">Transcription</keyword>
<dbReference type="GO" id="GO:0003677">
    <property type="term" value="F:DNA binding"/>
    <property type="evidence" value="ECO:0007669"/>
    <property type="project" value="UniProtKB-KW"/>
</dbReference>
<accession>A0ABD3A1X9</accession>
<dbReference type="Gene3D" id="2.40.330.10">
    <property type="entry name" value="DNA-binding pseudobarrel domain"/>
    <property type="match status" value="4"/>
</dbReference>
<keyword evidence="3" id="KW-0238">DNA-binding</keyword>
<sequence length="672" mass="77497">MASNRTSQASHFFKVVFSPVDRGIRIPTEFVRKHGDSLDKVVYLNVPNGASWPVELLQTDDGTWLDKGWREFSEYYSIKQCHFLVFRYDGKSHFHVIIFDPSASEIEYPIESTDSKRSKSRVRKLDEVVRSDDDPVEILEEINPAASFQKKNKLRKSRNQEDQTEKETEKQNLEKLREDVKKEESSEDTWVPTRQATNTSSSKAVYEKRKFAAYQRAKAFTSTNPFFISFMQPSYVRGFNLNVSLTFARKYFTKDKSCDFELRVSEGTKIWPVKSHFNTAPPSAKLYHGWLDFARDNNLVVGDVCVFELRFPPLFGRTYEHMLPERALLRTESGKTWSVKIERIEGLYCFTRGWTKFVNDLELELGELLIFWLILEEKNVFEVAVCGTTGCNKFLNSASASHVPVNFEPEVIELNLETTRNQGTKRSRTSHGSGRRKSMKVEKEKRCQGSKISDDSANDGKCFTQNIPLGFAKKTGIINKSQVMLQNKNGASWRVDLKLYSYSCMLFLCKGWPEFRKKNKLTCGNRYAFEYIPETDSIQVQLFKKINRPKCLKKLKKLQSATTSHAPCNISDEPEIIELDFFNTSPAPRAKRPTGTTCGATRRKSKKSANRDGGAKISFTPRRWSFYQAASNIVYQEGWNHMQEERSDAGVSEWVVYQRCTEIQQQMSRGRH</sequence>
<keyword evidence="2" id="KW-0805">Transcription regulation</keyword>